<protein>
    <submittedName>
        <fullName evidence="2">Uncharacterized protein</fullName>
    </submittedName>
</protein>
<evidence type="ECO:0000313" key="3">
    <source>
        <dbReference type="Proteomes" id="UP000182740"/>
    </source>
</evidence>
<dbReference type="EMBL" id="FPJG01000006">
    <property type="protein sequence ID" value="SFW84474.1"/>
    <property type="molecule type" value="Genomic_DNA"/>
</dbReference>
<gene>
    <name evidence="2" type="ORF">SAMN04489730_5878</name>
</gene>
<organism evidence="2 3">
    <name type="scientific">Amycolatopsis australiensis</name>
    <dbReference type="NCBI Taxonomy" id="546364"/>
    <lineage>
        <taxon>Bacteria</taxon>
        <taxon>Bacillati</taxon>
        <taxon>Actinomycetota</taxon>
        <taxon>Actinomycetes</taxon>
        <taxon>Pseudonocardiales</taxon>
        <taxon>Pseudonocardiaceae</taxon>
        <taxon>Amycolatopsis</taxon>
    </lineage>
</organism>
<name>A0A1K1SJL0_9PSEU</name>
<sequence length="230" mass="23694">MTEYPGLGCNPVPGRPDAVAEAARRCTAAAARLEETPAPGAIPEWAGPSAQALADRARRAAAGLADVPGALRAAAAVLDDWAGTLAAHHRRAGELDSRAAAARRAVRDAEDDLERAETEAQFSPGTHQQLTAARARLARQRDNLDRVVAEARELERAHATEAARVSDRLRALGEGAPLPSSPVCPGLATHLETFSAAARELGVTVARTPVAPVTPPPGAVGAFAAALGGR</sequence>
<evidence type="ECO:0000313" key="2">
    <source>
        <dbReference type="EMBL" id="SFW84474.1"/>
    </source>
</evidence>
<dbReference type="RefSeq" id="WP_072479301.1">
    <property type="nucleotide sequence ID" value="NZ_FPJG01000006.1"/>
</dbReference>
<dbReference type="Proteomes" id="UP000182740">
    <property type="component" value="Unassembled WGS sequence"/>
</dbReference>
<dbReference type="AlphaFoldDB" id="A0A1K1SJL0"/>
<dbReference type="OrthoDB" id="3628080at2"/>
<accession>A0A1K1SJL0</accession>
<reference evidence="3" key="1">
    <citation type="submission" date="2016-11" db="EMBL/GenBank/DDBJ databases">
        <authorList>
            <person name="Varghese N."/>
            <person name="Submissions S."/>
        </authorList>
    </citation>
    <scope>NUCLEOTIDE SEQUENCE [LARGE SCALE GENOMIC DNA]</scope>
    <source>
        <strain evidence="3">DSM 44671</strain>
    </source>
</reference>
<evidence type="ECO:0000256" key="1">
    <source>
        <dbReference type="SAM" id="Coils"/>
    </source>
</evidence>
<keyword evidence="3" id="KW-1185">Reference proteome</keyword>
<feature type="coiled-coil region" evidence="1">
    <location>
        <begin position="92"/>
        <end position="157"/>
    </location>
</feature>
<proteinExistence type="predicted"/>
<dbReference type="STRING" id="546364.SAMN04489730_5878"/>
<keyword evidence="1" id="KW-0175">Coiled coil</keyword>